<dbReference type="PRINTS" id="PR00344">
    <property type="entry name" value="BCTRLSENSOR"/>
</dbReference>
<dbReference type="EC" id="2.7.13.3" evidence="2"/>
<evidence type="ECO:0000256" key="1">
    <source>
        <dbReference type="ARBA" id="ARBA00000085"/>
    </source>
</evidence>
<dbReference type="PANTHER" id="PTHR43047">
    <property type="entry name" value="TWO-COMPONENT HISTIDINE PROTEIN KINASE"/>
    <property type="match status" value="1"/>
</dbReference>
<evidence type="ECO:0000313" key="9">
    <source>
        <dbReference type="EMBL" id="APW42399.1"/>
    </source>
</evidence>
<dbReference type="FunFam" id="3.30.565.10:FF:000049">
    <property type="entry name" value="Two-component sensor histidine kinase"/>
    <property type="match status" value="1"/>
</dbReference>
<name>A0A1P8K8U0_9BURK</name>
<dbReference type="GO" id="GO:0009927">
    <property type="term" value="F:histidine phosphotransfer kinase activity"/>
    <property type="evidence" value="ECO:0007669"/>
    <property type="project" value="TreeGrafter"/>
</dbReference>
<dbReference type="SUPFAM" id="SSF55874">
    <property type="entry name" value="ATPase domain of HSP90 chaperone/DNA topoisomerase II/histidine kinase"/>
    <property type="match status" value="1"/>
</dbReference>
<dbReference type="SMART" id="SM00387">
    <property type="entry name" value="HATPase_c"/>
    <property type="match status" value="1"/>
</dbReference>
<organism evidence="9 10">
    <name type="scientific">Rhodoferax saidenbachensis</name>
    <dbReference type="NCBI Taxonomy" id="1484693"/>
    <lineage>
        <taxon>Bacteria</taxon>
        <taxon>Pseudomonadati</taxon>
        <taxon>Pseudomonadota</taxon>
        <taxon>Betaproteobacteria</taxon>
        <taxon>Burkholderiales</taxon>
        <taxon>Comamonadaceae</taxon>
        <taxon>Rhodoferax</taxon>
    </lineage>
</organism>
<protein>
    <recommendedName>
        <fullName evidence="2">histidine kinase</fullName>
        <ecNumber evidence="2">2.7.13.3</ecNumber>
    </recommendedName>
</protein>
<dbReference type="Gene3D" id="3.30.565.10">
    <property type="entry name" value="Histidine kinase-like ATPase, C-terminal domain"/>
    <property type="match status" value="1"/>
</dbReference>
<evidence type="ECO:0000256" key="2">
    <source>
        <dbReference type="ARBA" id="ARBA00012438"/>
    </source>
</evidence>
<dbReference type="AlphaFoldDB" id="A0A1P8K8U0"/>
<dbReference type="RefSeq" id="WP_029705819.1">
    <property type="nucleotide sequence ID" value="NZ_CP019239.1"/>
</dbReference>
<keyword evidence="10" id="KW-1185">Reference proteome</keyword>
<feature type="domain" description="Histidine kinase" evidence="7">
    <location>
        <begin position="281"/>
        <end position="496"/>
    </location>
</feature>
<dbReference type="InterPro" id="IPR036097">
    <property type="entry name" value="HisK_dim/P_sf"/>
</dbReference>
<comment type="catalytic activity">
    <reaction evidence="1">
        <text>ATP + protein L-histidine = ADP + protein N-phospho-L-histidine.</text>
        <dbReference type="EC" id="2.7.13.3"/>
    </reaction>
</comment>
<dbReference type="InterPro" id="IPR005467">
    <property type="entry name" value="His_kinase_dom"/>
</dbReference>
<dbReference type="CDD" id="cd00156">
    <property type="entry name" value="REC"/>
    <property type="match status" value="1"/>
</dbReference>
<dbReference type="SUPFAM" id="SSF47384">
    <property type="entry name" value="Homodimeric domain of signal transducing histidine kinase"/>
    <property type="match status" value="1"/>
</dbReference>
<dbReference type="EMBL" id="CP019239">
    <property type="protein sequence ID" value="APW42399.1"/>
    <property type="molecule type" value="Genomic_DNA"/>
</dbReference>
<feature type="domain" description="Response regulatory" evidence="8">
    <location>
        <begin position="518"/>
        <end position="634"/>
    </location>
</feature>
<dbReference type="PROSITE" id="PS50109">
    <property type="entry name" value="HIS_KIN"/>
    <property type="match status" value="1"/>
</dbReference>
<dbReference type="Pfam" id="PF09984">
    <property type="entry name" value="sCache_4"/>
    <property type="match status" value="1"/>
</dbReference>
<dbReference type="InterPro" id="IPR001789">
    <property type="entry name" value="Sig_transdc_resp-reg_receiver"/>
</dbReference>
<evidence type="ECO:0000259" key="8">
    <source>
        <dbReference type="PROSITE" id="PS50110"/>
    </source>
</evidence>
<dbReference type="Proteomes" id="UP000186110">
    <property type="component" value="Chromosome"/>
</dbReference>
<dbReference type="Gene3D" id="6.10.340.10">
    <property type="match status" value="1"/>
</dbReference>
<dbReference type="InterPro" id="IPR036890">
    <property type="entry name" value="HATPase_C_sf"/>
</dbReference>
<dbReference type="CDD" id="cd00082">
    <property type="entry name" value="HisKA"/>
    <property type="match status" value="1"/>
</dbReference>
<dbReference type="SMART" id="SM00388">
    <property type="entry name" value="HisKA"/>
    <property type="match status" value="1"/>
</dbReference>
<dbReference type="GO" id="GO:0005886">
    <property type="term" value="C:plasma membrane"/>
    <property type="evidence" value="ECO:0007669"/>
    <property type="project" value="TreeGrafter"/>
</dbReference>
<proteinExistence type="predicted"/>
<dbReference type="eggNOG" id="COG2205">
    <property type="taxonomic scope" value="Bacteria"/>
</dbReference>
<dbReference type="InterPro" id="IPR003661">
    <property type="entry name" value="HisK_dim/P_dom"/>
</dbReference>
<dbReference type="SUPFAM" id="SSF52172">
    <property type="entry name" value="CheY-like"/>
    <property type="match status" value="1"/>
</dbReference>
<reference evidence="9 10" key="1">
    <citation type="submission" date="2017-01" db="EMBL/GenBank/DDBJ databases">
        <authorList>
            <person name="Mah S.A."/>
            <person name="Swanson W.J."/>
            <person name="Moy G.W."/>
            <person name="Vacquier V.D."/>
        </authorList>
    </citation>
    <scope>NUCLEOTIDE SEQUENCE [LARGE SCALE GENOMIC DNA]</scope>
    <source>
        <strain evidence="9 10">DSM 22694</strain>
    </source>
</reference>
<accession>A0A1P8K8U0</accession>
<dbReference type="SMART" id="SM00448">
    <property type="entry name" value="REC"/>
    <property type="match status" value="1"/>
</dbReference>
<keyword evidence="5 9" id="KW-0418">Kinase</keyword>
<evidence type="ECO:0000256" key="3">
    <source>
        <dbReference type="ARBA" id="ARBA00022553"/>
    </source>
</evidence>
<keyword evidence="3 6" id="KW-0597">Phosphoprotein</keyword>
<dbReference type="InterPro" id="IPR011006">
    <property type="entry name" value="CheY-like_superfamily"/>
</dbReference>
<evidence type="ECO:0000256" key="5">
    <source>
        <dbReference type="ARBA" id="ARBA00022777"/>
    </source>
</evidence>
<dbReference type="Gene3D" id="1.10.287.130">
    <property type="match status" value="1"/>
</dbReference>
<dbReference type="GO" id="GO:0000155">
    <property type="term" value="F:phosphorelay sensor kinase activity"/>
    <property type="evidence" value="ECO:0007669"/>
    <property type="project" value="InterPro"/>
</dbReference>
<keyword evidence="4" id="KW-0808">Transferase</keyword>
<dbReference type="STRING" id="1484693.RS694_07490"/>
<dbReference type="KEGG" id="rsb:RS694_07490"/>
<dbReference type="Pfam" id="PF00072">
    <property type="entry name" value="Response_reg"/>
    <property type="match status" value="1"/>
</dbReference>
<dbReference type="InterPro" id="IPR019247">
    <property type="entry name" value="Histidine_kinase_BarA_N"/>
</dbReference>
<dbReference type="eggNOG" id="COG0784">
    <property type="taxonomic scope" value="Bacteria"/>
</dbReference>
<sequence>MLRTIRSRMLLAALLPVTLVVVAVVGAFWASRLGDLDEAHQQRAKLLVRQVALASEYGVFSGNTASLQAVVNAVLREPDVRAVAVFDANGAMLASAGTPAFTSYGSLQDSVYIAQQHNRGVDTLTESINLSNVQLDDLFANQGTDKFSPSTHLGHAVLEISRGGLAARERDLLSIALLVGLLGLSLGGFLALRLGEGVVHPILQVSKTIGRIGRGSFSPHRPLNPKDPLFELQAGLRQMAIRLAWGRDELEQQVTAVTQELRLKKEEAENATLAKSRFLAAASHDLRQPTHALGMFVARLEQLTLDAQTRELVGNLQASVQSMQDLLDGLLDLSRLESGAVQVQLARISIGSLFNGLQAALAPIAADKNLRLHIRPSDAWAHTDAILLQRIVMNLAQNALRYTEAGTVLISCRRVDAGQNLRIEVWDSGIGISPEHQTEIFKEFYQVGNSARGRAYGLGLGLNIVERSAQLLGHTVCIRSGLGCGTRISVTLPMAEPPDTMTTVLPEVIAVQDNRGLRVLVLEDDDFAREAVQELLATWGYGVRAVASVGQAMDLVREGFVPDIIVSDYRLGDGENGLMAIHGLRALAQSEIPACLMSGDTDGVLMQAAKDANLTLLHKPVRPAKLRSLLRRLAPLTESEAGAAAPQQDA</sequence>
<evidence type="ECO:0000259" key="7">
    <source>
        <dbReference type="PROSITE" id="PS50109"/>
    </source>
</evidence>
<evidence type="ECO:0000313" key="10">
    <source>
        <dbReference type="Proteomes" id="UP000186110"/>
    </source>
</evidence>
<dbReference type="Pfam" id="PF00512">
    <property type="entry name" value="HisKA"/>
    <property type="match status" value="1"/>
</dbReference>
<gene>
    <name evidence="9" type="ORF">RS694_07490</name>
</gene>
<dbReference type="Pfam" id="PF02518">
    <property type="entry name" value="HATPase_c"/>
    <property type="match status" value="1"/>
</dbReference>
<dbReference type="InterPro" id="IPR003594">
    <property type="entry name" value="HATPase_dom"/>
</dbReference>
<evidence type="ECO:0000256" key="4">
    <source>
        <dbReference type="ARBA" id="ARBA00022679"/>
    </source>
</evidence>
<dbReference type="PANTHER" id="PTHR43047:SF9">
    <property type="entry name" value="HISTIDINE KINASE"/>
    <property type="match status" value="1"/>
</dbReference>
<dbReference type="InterPro" id="IPR004358">
    <property type="entry name" value="Sig_transdc_His_kin-like_C"/>
</dbReference>
<dbReference type="Gene3D" id="3.40.50.2300">
    <property type="match status" value="1"/>
</dbReference>
<dbReference type="PROSITE" id="PS50110">
    <property type="entry name" value="RESPONSE_REGULATORY"/>
    <property type="match status" value="1"/>
</dbReference>
<evidence type="ECO:0000256" key="6">
    <source>
        <dbReference type="PROSITE-ProRule" id="PRU00169"/>
    </source>
</evidence>
<feature type="modified residue" description="4-aspartylphosphate" evidence="6">
    <location>
        <position position="568"/>
    </location>
</feature>